<dbReference type="AlphaFoldDB" id="A0A7J8P674"/>
<evidence type="ECO:0000259" key="1">
    <source>
        <dbReference type="PROSITE" id="PS50011"/>
    </source>
</evidence>
<name>A0A7J8P674_GOSRA</name>
<dbReference type="InterPro" id="IPR051681">
    <property type="entry name" value="Ser/Thr_Kinases-Pseudokinases"/>
</dbReference>
<dbReference type="PROSITE" id="PS50011">
    <property type="entry name" value="PROTEIN_KINASE_DOM"/>
    <property type="match status" value="1"/>
</dbReference>
<protein>
    <recommendedName>
        <fullName evidence="1">Protein kinase domain-containing protein</fullName>
    </recommendedName>
</protein>
<dbReference type="PANTHER" id="PTHR44329">
    <property type="entry name" value="SERINE/THREONINE-PROTEIN KINASE TNNI3K-RELATED"/>
    <property type="match status" value="1"/>
</dbReference>
<feature type="domain" description="Protein kinase" evidence="1">
    <location>
        <begin position="1"/>
        <end position="95"/>
    </location>
</feature>
<feature type="non-terminal residue" evidence="2">
    <location>
        <position position="1"/>
    </location>
</feature>
<dbReference type="PANTHER" id="PTHR44329:SF284">
    <property type="entry name" value="SERINE_THREONINE-PROTEIN KINASE EDR1-LIKE ISOFORM X2"/>
    <property type="match status" value="1"/>
</dbReference>
<dbReference type="EMBL" id="JABEZZ010000004">
    <property type="protein sequence ID" value="MBA0584694.1"/>
    <property type="molecule type" value="Genomic_DNA"/>
</dbReference>
<comment type="caution">
    <text evidence="2">The sequence shown here is derived from an EMBL/GenBank/DDBJ whole genome shotgun (WGS) entry which is preliminary data.</text>
</comment>
<dbReference type="InterPro" id="IPR000719">
    <property type="entry name" value="Prot_kinase_dom"/>
</dbReference>
<dbReference type="Pfam" id="PF07714">
    <property type="entry name" value="PK_Tyr_Ser-Thr"/>
    <property type="match status" value="1"/>
</dbReference>
<accession>A0A7J8P674</accession>
<evidence type="ECO:0000313" key="2">
    <source>
        <dbReference type="EMBL" id="MBA0584694.1"/>
    </source>
</evidence>
<dbReference type="Proteomes" id="UP000593578">
    <property type="component" value="Unassembled WGS sequence"/>
</dbReference>
<dbReference type="GO" id="GO:0004674">
    <property type="term" value="F:protein serine/threonine kinase activity"/>
    <property type="evidence" value="ECO:0007669"/>
    <property type="project" value="TreeGrafter"/>
</dbReference>
<evidence type="ECO:0000313" key="3">
    <source>
        <dbReference type="Proteomes" id="UP000593578"/>
    </source>
</evidence>
<proteinExistence type="predicted"/>
<gene>
    <name evidence="2" type="ORF">Gorai_015493</name>
</gene>
<sequence>MAPEVLRNEPSNEKCDVYSFGVILWEIATLRLPWSGMNPMQVVGAVGFQNRRLDIPKELDPLVARIIWQCWQTDPSLRPSFAELTVALRSLQRLVIPSHQGQSNLPMSQQIP</sequence>
<dbReference type="SUPFAM" id="SSF56112">
    <property type="entry name" value="Protein kinase-like (PK-like)"/>
    <property type="match status" value="1"/>
</dbReference>
<organism evidence="2 3">
    <name type="scientific">Gossypium raimondii</name>
    <name type="common">Peruvian cotton</name>
    <name type="synonym">Gossypium klotzschianum subsp. raimondii</name>
    <dbReference type="NCBI Taxonomy" id="29730"/>
    <lineage>
        <taxon>Eukaryota</taxon>
        <taxon>Viridiplantae</taxon>
        <taxon>Streptophyta</taxon>
        <taxon>Embryophyta</taxon>
        <taxon>Tracheophyta</taxon>
        <taxon>Spermatophyta</taxon>
        <taxon>Magnoliopsida</taxon>
        <taxon>eudicotyledons</taxon>
        <taxon>Gunneridae</taxon>
        <taxon>Pentapetalae</taxon>
        <taxon>rosids</taxon>
        <taxon>malvids</taxon>
        <taxon>Malvales</taxon>
        <taxon>Malvaceae</taxon>
        <taxon>Malvoideae</taxon>
        <taxon>Gossypium</taxon>
    </lineage>
</organism>
<reference evidence="2 3" key="1">
    <citation type="journal article" date="2019" name="Genome Biol. Evol.">
        <title>Insights into the evolution of the New World diploid cottons (Gossypium, subgenus Houzingenia) based on genome sequencing.</title>
        <authorList>
            <person name="Grover C.E."/>
            <person name="Arick M.A. 2nd"/>
            <person name="Thrash A."/>
            <person name="Conover J.L."/>
            <person name="Sanders W.S."/>
            <person name="Peterson D.G."/>
            <person name="Frelichowski J.E."/>
            <person name="Scheffler J.A."/>
            <person name="Scheffler B.E."/>
            <person name="Wendel J.F."/>
        </authorList>
    </citation>
    <scope>NUCLEOTIDE SEQUENCE [LARGE SCALE GENOMIC DNA]</scope>
    <source>
        <strain evidence="2">8</strain>
        <tissue evidence="2">Leaf</tissue>
    </source>
</reference>
<dbReference type="InterPro" id="IPR001245">
    <property type="entry name" value="Ser-Thr/Tyr_kinase_cat_dom"/>
</dbReference>
<dbReference type="GO" id="GO:0005524">
    <property type="term" value="F:ATP binding"/>
    <property type="evidence" value="ECO:0007669"/>
    <property type="project" value="InterPro"/>
</dbReference>
<dbReference type="Gene3D" id="1.10.510.10">
    <property type="entry name" value="Transferase(Phosphotransferase) domain 1"/>
    <property type="match status" value="1"/>
</dbReference>
<dbReference type="InterPro" id="IPR011009">
    <property type="entry name" value="Kinase-like_dom_sf"/>
</dbReference>